<sequence length="146" mass="16560">MSGISSQLVNNLVYNYLIIHYQVNADATLTTFLTVVIISLLGWNDVARKCMGTVCGFTMQSPEYSDHWSFTRVALIGLRNWSDQQLLVVDQLDQQPPDSLGCLCPPYSLLRRMKLAHIPNMSFYSIHLYNVIQHCTEHNGSNTSHL</sequence>
<dbReference type="EMBL" id="VSRR010000610">
    <property type="protein sequence ID" value="MPC17666.1"/>
    <property type="molecule type" value="Genomic_DNA"/>
</dbReference>
<evidence type="ECO:0000313" key="1">
    <source>
        <dbReference type="EMBL" id="MPC17666.1"/>
    </source>
</evidence>
<protein>
    <submittedName>
        <fullName evidence="1">Uncharacterized protein</fullName>
    </submittedName>
</protein>
<reference evidence="1 2" key="1">
    <citation type="submission" date="2019-05" db="EMBL/GenBank/DDBJ databases">
        <title>Another draft genome of Portunus trituberculatus and its Hox gene families provides insights of decapod evolution.</title>
        <authorList>
            <person name="Jeong J.-H."/>
            <person name="Song I."/>
            <person name="Kim S."/>
            <person name="Choi T."/>
            <person name="Kim D."/>
            <person name="Ryu S."/>
            <person name="Kim W."/>
        </authorList>
    </citation>
    <scope>NUCLEOTIDE SEQUENCE [LARGE SCALE GENOMIC DNA]</scope>
    <source>
        <tissue evidence="1">Muscle</tissue>
    </source>
</reference>
<keyword evidence="2" id="KW-1185">Reference proteome</keyword>
<comment type="caution">
    <text evidence="1">The sequence shown here is derived from an EMBL/GenBank/DDBJ whole genome shotgun (WGS) entry which is preliminary data.</text>
</comment>
<evidence type="ECO:0000313" key="2">
    <source>
        <dbReference type="Proteomes" id="UP000324222"/>
    </source>
</evidence>
<accession>A0A5B7D912</accession>
<dbReference type="Proteomes" id="UP000324222">
    <property type="component" value="Unassembled WGS sequence"/>
</dbReference>
<proteinExistence type="predicted"/>
<gene>
    <name evidence="1" type="ORF">E2C01_010529</name>
</gene>
<organism evidence="1 2">
    <name type="scientific">Portunus trituberculatus</name>
    <name type="common">Swimming crab</name>
    <name type="synonym">Neptunus trituberculatus</name>
    <dbReference type="NCBI Taxonomy" id="210409"/>
    <lineage>
        <taxon>Eukaryota</taxon>
        <taxon>Metazoa</taxon>
        <taxon>Ecdysozoa</taxon>
        <taxon>Arthropoda</taxon>
        <taxon>Crustacea</taxon>
        <taxon>Multicrustacea</taxon>
        <taxon>Malacostraca</taxon>
        <taxon>Eumalacostraca</taxon>
        <taxon>Eucarida</taxon>
        <taxon>Decapoda</taxon>
        <taxon>Pleocyemata</taxon>
        <taxon>Brachyura</taxon>
        <taxon>Eubrachyura</taxon>
        <taxon>Portunoidea</taxon>
        <taxon>Portunidae</taxon>
        <taxon>Portuninae</taxon>
        <taxon>Portunus</taxon>
    </lineage>
</organism>
<name>A0A5B7D912_PORTR</name>
<dbReference type="AlphaFoldDB" id="A0A5B7D912"/>